<dbReference type="SUPFAM" id="SSF46689">
    <property type="entry name" value="Homeodomain-like"/>
    <property type="match status" value="1"/>
</dbReference>
<evidence type="ECO:0000313" key="5">
    <source>
        <dbReference type="Proteomes" id="UP000192739"/>
    </source>
</evidence>
<dbReference type="PANTHER" id="PTHR30055:SF239">
    <property type="entry name" value="TRANSCRIPTIONAL REGULATORY PROTEIN"/>
    <property type="match status" value="1"/>
</dbReference>
<feature type="domain" description="HTH tetR-type" evidence="3">
    <location>
        <begin position="12"/>
        <end position="72"/>
    </location>
</feature>
<dbReference type="Gene3D" id="1.10.357.10">
    <property type="entry name" value="Tetracycline Repressor, domain 2"/>
    <property type="match status" value="1"/>
</dbReference>
<dbReference type="Pfam" id="PF00440">
    <property type="entry name" value="TetR_N"/>
    <property type="match status" value="1"/>
</dbReference>
<sequence length="189" mass="21585">MPPKEPKRSGSTSTKEAWLQTGYAILADEGFKALKIDNLTSRLGVTKGSFYWHFTDMAAYKAALVANWAQWRDEDHKQFNELAKLEPRARLIEMMATLVSPRYWMLERAMREWARSDPQAAASVGQADRHTRLAVRQAFLDYGFDPKTAEQRATWTFALGIGALHLSKSKRAHVPASEREELVDFMLRP</sequence>
<dbReference type="OrthoDB" id="3218408at2"/>
<dbReference type="InterPro" id="IPR009057">
    <property type="entry name" value="Homeodomain-like_sf"/>
</dbReference>
<dbReference type="PANTHER" id="PTHR30055">
    <property type="entry name" value="HTH-TYPE TRANSCRIPTIONAL REGULATOR RUTR"/>
    <property type="match status" value="1"/>
</dbReference>
<evidence type="ECO:0000313" key="4">
    <source>
        <dbReference type="EMBL" id="ORB06855.1"/>
    </source>
</evidence>
<dbReference type="RefSeq" id="WP_069417351.1">
    <property type="nucleotide sequence ID" value="NZ_CBCRZH010000083.1"/>
</dbReference>
<evidence type="ECO:0000256" key="1">
    <source>
        <dbReference type="ARBA" id="ARBA00023125"/>
    </source>
</evidence>
<dbReference type="AlphaFoldDB" id="A0A1E3SLX7"/>
<gene>
    <name evidence="4" type="ORF">BST27_10630</name>
</gene>
<evidence type="ECO:0000259" key="3">
    <source>
        <dbReference type="PROSITE" id="PS50977"/>
    </source>
</evidence>
<feature type="DNA-binding region" description="H-T-H motif" evidence="2">
    <location>
        <begin position="35"/>
        <end position="54"/>
    </location>
</feature>
<keyword evidence="1 2" id="KW-0238">DNA-binding</keyword>
<keyword evidence="5" id="KW-1185">Reference proteome</keyword>
<dbReference type="PROSITE" id="PS50977">
    <property type="entry name" value="HTH_TETR_2"/>
    <property type="match status" value="1"/>
</dbReference>
<evidence type="ECO:0000256" key="2">
    <source>
        <dbReference type="PROSITE-ProRule" id="PRU00335"/>
    </source>
</evidence>
<name>A0A1E3SLX7_MYCIE</name>
<accession>A0A1E3SLX7</accession>
<proteinExistence type="predicted"/>
<dbReference type="GO" id="GO:0000976">
    <property type="term" value="F:transcription cis-regulatory region binding"/>
    <property type="evidence" value="ECO:0007669"/>
    <property type="project" value="TreeGrafter"/>
</dbReference>
<dbReference type="EMBL" id="MVHT01000022">
    <property type="protein sequence ID" value="ORB06855.1"/>
    <property type="molecule type" value="Genomic_DNA"/>
</dbReference>
<dbReference type="GO" id="GO:0003700">
    <property type="term" value="F:DNA-binding transcription factor activity"/>
    <property type="evidence" value="ECO:0007669"/>
    <property type="project" value="TreeGrafter"/>
</dbReference>
<dbReference type="InterPro" id="IPR050109">
    <property type="entry name" value="HTH-type_TetR-like_transc_reg"/>
</dbReference>
<dbReference type="STRING" id="28445.BHQ20_01650"/>
<organism evidence="4 5">
    <name type="scientific">Mycobacterium intermedium</name>
    <dbReference type="NCBI Taxonomy" id="28445"/>
    <lineage>
        <taxon>Bacteria</taxon>
        <taxon>Bacillati</taxon>
        <taxon>Actinomycetota</taxon>
        <taxon>Actinomycetes</taxon>
        <taxon>Mycobacteriales</taxon>
        <taxon>Mycobacteriaceae</taxon>
        <taxon>Mycobacterium</taxon>
        <taxon>Mycobacterium simiae complex</taxon>
    </lineage>
</organism>
<dbReference type="InterPro" id="IPR001647">
    <property type="entry name" value="HTH_TetR"/>
</dbReference>
<dbReference type="Proteomes" id="UP000192739">
    <property type="component" value="Unassembled WGS sequence"/>
</dbReference>
<comment type="caution">
    <text evidence="4">The sequence shown here is derived from an EMBL/GenBank/DDBJ whole genome shotgun (WGS) entry which is preliminary data.</text>
</comment>
<reference evidence="4 5" key="1">
    <citation type="submission" date="2017-02" db="EMBL/GenBank/DDBJ databases">
        <title>The new phylogeny of genus Mycobacterium.</title>
        <authorList>
            <person name="Tortoli E."/>
            <person name="Trovato A."/>
            <person name="Cirillo D.M."/>
        </authorList>
    </citation>
    <scope>NUCLEOTIDE SEQUENCE [LARGE SCALE GENOMIC DNA]</scope>
    <source>
        <strain evidence="4 5">DSM 44049</strain>
    </source>
</reference>
<protein>
    <submittedName>
        <fullName evidence="4">TetR family transcriptional regulator</fullName>
    </submittedName>
</protein>